<accession>A0A3B0VH86</accession>
<feature type="non-terminal residue" evidence="4">
    <location>
        <position position="103"/>
    </location>
</feature>
<evidence type="ECO:0000259" key="3">
    <source>
        <dbReference type="Pfam" id="PF13411"/>
    </source>
</evidence>
<evidence type="ECO:0000256" key="1">
    <source>
        <dbReference type="ARBA" id="ARBA00022741"/>
    </source>
</evidence>
<keyword evidence="1" id="KW-0547">Nucleotide-binding</keyword>
<dbReference type="InterPro" id="IPR027417">
    <property type="entry name" value="P-loop_NTPase"/>
</dbReference>
<dbReference type="AlphaFoldDB" id="A0A3B0VH86"/>
<evidence type="ECO:0000256" key="2">
    <source>
        <dbReference type="ARBA" id="ARBA00022840"/>
    </source>
</evidence>
<dbReference type="EMBL" id="UOEX01000316">
    <property type="protein sequence ID" value="VAW40020.1"/>
    <property type="molecule type" value="Genomic_DNA"/>
</dbReference>
<dbReference type="Pfam" id="PF10609">
    <property type="entry name" value="ParA"/>
    <property type="match status" value="1"/>
</dbReference>
<evidence type="ECO:0000313" key="4">
    <source>
        <dbReference type="EMBL" id="VAW40020.1"/>
    </source>
</evidence>
<dbReference type="Gene3D" id="3.40.50.300">
    <property type="entry name" value="P-loop containing nucleotide triphosphate hydrolases"/>
    <property type="match status" value="1"/>
</dbReference>
<dbReference type="InterPro" id="IPR000551">
    <property type="entry name" value="MerR-type_HTH_dom"/>
</dbReference>
<dbReference type="Pfam" id="PF13411">
    <property type="entry name" value="MerR_1"/>
    <property type="match status" value="1"/>
</dbReference>
<feature type="domain" description="HTH merR-type" evidence="3">
    <location>
        <begin position="6"/>
        <end position="56"/>
    </location>
</feature>
<gene>
    <name evidence="4" type="ORF">MNBD_DELTA03-726</name>
</gene>
<proteinExistence type="predicted"/>
<name>A0A3B0VH86_9ZZZZ</name>
<dbReference type="GO" id="GO:0003677">
    <property type="term" value="F:DNA binding"/>
    <property type="evidence" value="ECO:0007669"/>
    <property type="project" value="InterPro"/>
</dbReference>
<organism evidence="4">
    <name type="scientific">hydrothermal vent metagenome</name>
    <dbReference type="NCBI Taxonomy" id="652676"/>
    <lineage>
        <taxon>unclassified sequences</taxon>
        <taxon>metagenomes</taxon>
        <taxon>ecological metagenomes</taxon>
    </lineage>
</organism>
<reference evidence="4" key="1">
    <citation type="submission" date="2018-06" db="EMBL/GenBank/DDBJ databases">
        <authorList>
            <person name="Zhirakovskaya E."/>
        </authorList>
    </citation>
    <scope>NUCLEOTIDE SEQUENCE</scope>
</reference>
<dbReference type="InterPro" id="IPR033756">
    <property type="entry name" value="YlxH/NBP35"/>
</dbReference>
<dbReference type="GO" id="GO:0006355">
    <property type="term" value="P:regulation of DNA-templated transcription"/>
    <property type="evidence" value="ECO:0007669"/>
    <property type="project" value="InterPro"/>
</dbReference>
<sequence length="103" mass="11056">MNQLLTITDLSAATGLEESLIRFYESEYSSRLPEKIVRGDGLFFRPEAAAALRDIHARYGSGDVSSAPERGYGRVIAVSSGKGGVGKSNLALNLAIEFQRAGH</sequence>
<keyword evidence="2" id="KW-0067">ATP-binding</keyword>
<protein>
    <recommendedName>
        <fullName evidence="3">HTH merR-type domain-containing protein</fullName>
    </recommendedName>
</protein>
<dbReference type="SUPFAM" id="SSF52540">
    <property type="entry name" value="P-loop containing nucleoside triphosphate hydrolases"/>
    <property type="match status" value="1"/>
</dbReference>
<dbReference type="GO" id="GO:0005524">
    <property type="term" value="F:ATP binding"/>
    <property type="evidence" value="ECO:0007669"/>
    <property type="project" value="UniProtKB-KW"/>
</dbReference>